<proteinExistence type="inferred from homology"/>
<dbReference type="InterPro" id="IPR003781">
    <property type="entry name" value="CoA-bd"/>
</dbReference>
<dbReference type="EMBL" id="CP017759">
    <property type="protein sequence ID" value="AQV99279.1"/>
    <property type="molecule type" value="Genomic_DNA"/>
</dbReference>
<dbReference type="InterPro" id="IPR043938">
    <property type="entry name" value="Ligase_CoA_dom"/>
</dbReference>
<dbReference type="SUPFAM" id="SSF51735">
    <property type="entry name" value="NAD(P)-binding Rossmann-fold domains"/>
    <property type="match status" value="1"/>
</dbReference>
<dbReference type="Pfam" id="PF13380">
    <property type="entry name" value="CoA_binding_2"/>
    <property type="match status" value="1"/>
</dbReference>
<keyword evidence="1" id="KW-0436">Ligase</keyword>
<dbReference type="Gene3D" id="3.40.50.261">
    <property type="entry name" value="Succinyl-CoA synthetase domains"/>
    <property type="match status" value="2"/>
</dbReference>
<dbReference type="Pfam" id="PF19045">
    <property type="entry name" value="Ligase_CoA_2"/>
    <property type="match status" value="1"/>
</dbReference>
<evidence type="ECO:0000313" key="6">
    <source>
        <dbReference type="EMBL" id="AQV99279.1"/>
    </source>
</evidence>
<evidence type="ECO:0000256" key="2">
    <source>
        <dbReference type="ARBA" id="ARBA00022741"/>
    </source>
</evidence>
<gene>
    <name evidence="6" type="ORF">BJN34_35990</name>
</gene>
<evidence type="ECO:0000256" key="3">
    <source>
        <dbReference type="ARBA" id="ARBA00022840"/>
    </source>
</evidence>
<keyword evidence="3" id="KW-0067">ATP-binding</keyword>
<evidence type="ECO:0000256" key="4">
    <source>
        <dbReference type="ARBA" id="ARBA00060888"/>
    </source>
</evidence>
<dbReference type="Gene3D" id="3.30.1490.20">
    <property type="entry name" value="ATP-grasp fold, A domain"/>
    <property type="match status" value="1"/>
</dbReference>
<dbReference type="SUPFAM" id="SSF52210">
    <property type="entry name" value="Succinyl-CoA synthetase domains"/>
    <property type="match status" value="2"/>
</dbReference>
<dbReference type="InterPro" id="IPR013815">
    <property type="entry name" value="ATP_grasp_subdomain_1"/>
</dbReference>
<protein>
    <submittedName>
        <fullName evidence="6">CoA-binding protein</fullName>
    </submittedName>
</protein>
<dbReference type="InterPro" id="IPR051538">
    <property type="entry name" value="Acyl-CoA_Synth/Transferase"/>
</dbReference>
<dbReference type="Pfam" id="PF13549">
    <property type="entry name" value="ATP-grasp_5"/>
    <property type="match status" value="1"/>
</dbReference>
<dbReference type="PANTHER" id="PTHR43334:SF1">
    <property type="entry name" value="3-HYDROXYPROPIONATE--COA LIGASE [ADP-FORMING]"/>
    <property type="match status" value="1"/>
</dbReference>
<sequence>MMNTTQSLAGTAEPARSALDCLLRPRSIAIVGASPQFAKVNGRPLKHLIEKGYTGRIYPVNPKYPEIAGLACYPDVVALPEAPDLAIVALPARDVEACIAALGRRGVAAAVIFSSGFGEMGAEGKQIEQSLRACADAHGVLICGPNCLGFVNAFDNVYATFSQYADGDTGAGPVAFVTQSGAFGTAIAALVRQRGLGLGYFINTGNEAGVTFSDLMLAVIEDPRIRVAAGYMEGMRDGPGLVRLAQRCAELGKPLVLTKVGRMAAGVRAAASHTGSLAVEDDVFDAVLRQHGVLRARNEEQMLDMLEALCSDRVPQGGGLGIVTQSGGAGVMMADRAEELGLEVPPLAPQTQVALAKVMPAFGAAGNPVDVTGQFVANPDLLLESVVTLLADPQVHVGIVWLQLMAAHVDLLVRIFCQIRDRTDKPFIICWVAAPPEAVRRLRAEGMVVFGAGERAVEAAAALVRHRQTLRVAAEQRAERAALAAAVERVAAETRGNSFCDGVQSTVQATGWLHAAGVPMAPVTLVRHGDEAVAAWRTAGGPVVLKIESPDITHKTEIGGVLLKLNDEAAVRQGFATLMQRAAVARPEAQLDGVIVQPMAAGQLELVIGVQRDPGFGMVLMVGLGGVLVEVLKDVVFRQAPFSEAEGLRMLDELRMRALLDGVRGQPAVDRGALAALLSRLSVWAAAMAPWLDELDLNPVLVGPTGPVGVDCVMVFRGQKAG</sequence>
<dbReference type="Proteomes" id="UP000189627">
    <property type="component" value="Plasmid pENH92"/>
</dbReference>
<evidence type="ECO:0000256" key="1">
    <source>
        <dbReference type="ARBA" id="ARBA00022598"/>
    </source>
</evidence>
<dbReference type="PANTHER" id="PTHR43334">
    <property type="entry name" value="ACETATE--COA LIGASE [ADP-FORMING]"/>
    <property type="match status" value="1"/>
</dbReference>
<dbReference type="FunFam" id="3.30.1490.20:FF:000020">
    <property type="entry name" value="Protein lysine acetyltransferase"/>
    <property type="match status" value="1"/>
</dbReference>
<dbReference type="SUPFAM" id="SSF56059">
    <property type="entry name" value="Glutathione synthetase ATP-binding domain-like"/>
    <property type="match status" value="1"/>
</dbReference>
<keyword evidence="2" id="KW-0547">Nucleotide-binding</keyword>
<dbReference type="PROSITE" id="PS50206">
    <property type="entry name" value="RHODANESE_3"/>
    <property type="match status" value="1"/>
</dbReference>
<dbReference type="Gene3D" id="3.40.50.720">
    <property type="entry name" value="NAD(P)-binding Rossmann-like Domain"/>
    <property type="match status" value="1"/>
</dbReference>
<reference evidence="7" key="1">
    <citation type="submission" date="2017-02" db="EMBL/GenBank/DDBJ databases">
        <title>Complete genome sequence of Cupriavidus necator strain NH9, a 3-chlorobenzoate degrader.</title>
        <authorList>
            <person name="Moriuchi R."/>
            <person name="Dohra H."/>
            <person name="Ogawa N."/>
        </authorList>
    </citation>
    <scope>NUCLEOTIDE SEQUENCE [LARGE SCALE GENOMIC DNA]</scope>
    <source>
        <strain evidence="7">NH9</strain>
        <plasmid evidence="7">penh92</plasmid>
    </source>
</reference>
<dbReference type="InterPro" id="IPR036291">
    <property type="entry name" value="NAD(P)-bd_dom_sf"/>
</dbReference>
<dbReference type="GO" id="GO:0043758">
    <property type="term" value="F:acetate-CoA ligase (ADP-forming) activity"/>
    <property type="evidence" value="ECO:0007669"/>
    <property type="project" value="InterPro"/>
</dbReference>
<feature type="domain" description="Rhodanese" evidence="5">
    <location>
        <begin position="499"/>
        <end position="545"/>
    </location>
</feature>
<keyword evidence="6" id="KW-0614">Plasmid</keyword>
<dbReference type="InterPro" id="IPR032875">
    <property type="entry name" value="Succ_CoA_lig_flav_dom"/>
</dbReference>
<dbReference type="InterPro" id="IPR001763">
    <property type="entry name" value="Rhodanese-like_dom"/>
</dbReference>
<dbReference type="SMART" id="SM00881">
    <property type="entry name" value="CoA_binding"/>
    <property type="match status" value="1"/>
</dbReference>
<dbReference type="Gene3D" id="3.30.470.20">
    <property type="entry name" value="ATP-grasp fold, B domain"/>
    <property type="match status" value="1"/>
</dbReference>
<name>A0A1U9V391_CUPNE</name>
<dbReference type="Pfam" id="PF13607">
    <property type="entry name" value="Succ_CoA_lig"/>
    <property type="match status" value="1"/>
</dbReference>
<geneLocation type="plasmid" evidence="7">
    <name>penh92</name>
</geneLocation>
<dbReference type="GO" id="GO:0005524">
    <property type="term" value="F:ATP binding"/>
    <property type="evidence" value="ECO:0007669"/>
    <property type="project" value="UniProtKB-KW"/>
</dbReference>
<comment type="similarity">
    <text evidence="4">In the N-terminal section; belongs to the acetate CoA ligase alpha subunit family.</text>
</comment>
<evidence type="ECO:0000259" key="5">
    <source>
        <dbReference type="PROSITE" id="PS50206"/>
    </source>
</evidence>
<evidence type="ECO:0000313" key="7">
    <source>
        <dbReference type="Proteomes" id="UP000189627"/>
    </source>
</evidence>
<dbReference type="RefSeq" id="WP_078201691.1">
    <property type="nucleotide sequence ID" value="NZ_CP017759.1"/>
</dbReference>
<dbReference type="AlphaFoldDB" id="A0A1U9V391"/>
<dbReference type="InterPro" id="IPR016102">
    <property type="entry name" value="Succinyl-CoA_synth-like"/>
</dbReference>
<organism evidence="6 7">
    <name type="scientific">Cupriavidus necator</name>
    <name type="common">Alcaligenes eutrophus</name>
    <name type="synonym">Ralstonia eutropha</name>
    <dbReference type="NCBI Taxonomy" id="106590"/>
    <lineage>
        <taxon>Bacteria</taxon>
        <taxon>Pseudomonadati</taxon>
        <taxon>Pseudomonadota</taxon>
        <taxon>Betaproteobacteria</taxon>
        <taxon>Burkholderiales</taxon>
        <taxon>Burkholderiaceae</taxon>
        <taxon>Cupriavidus</taxon>
    </lineage>
</organism>
<accession>A0A1U9V391</accession>
<dbReference type="KEGG" id="cuh:BJN34_35990"/>